<keyword evidence="4" id="KW-0012">Acyltransferase</keyword>
<gene>
    <name evidence="5" type="ORF">EU509_00705</name>
</gene>
<evidence type="ECO:0000313" key="6">
    <source>
        <dbReference type="Proteomes" id="UP000322915"/>
    </source>
</evidence>
<reference evidence="5 6" key="1">
    <citation type="submission" date="2019-01" db="EMBL/GenBank/DDBJ databases">
        <title>Genome sequences of marine Pseudoalteromonas species.</title>
        <authorList>
            <person name="Boraston A.B."/>
            <person name="Hehemann J.-H."/>
            <person name="Vickers C.J."/>
            <person name="Salama-Alber O."/>
            <person name="Abe K."/>
            <person name="Hettle A.J."/>
        </authorList>
    </citation>
    <scope>NUCLEOTIDE SEQUENCE [LARGE SCALE GENOMIC DNA]</scope>
    <source>
        <strain evidence="5 6">PS47</strain>
    </source>
</reference>
<evidence type="ECO:0000313" key="5">
    <source>
        <dbReference type="EMBL" id="KAA1166120.1"/>
    </source>
</evidence>
<keyword evidence="6" id="KW-1185">Reference proteome</keyword>
<dbReference type="RefSeq" id="WP_149604909.1">
    <property type="nucleotide sequence ID" value="NZ_SEUJ01000040.1"/>
</dbReference>
<dbReference type="Pfam" id="PF00132">
    <property type="entry name" value="Hexapep"/>
    <property type="match status" value="1"/>
</dbReference>
<accession>A0ABQ6RN98</accession>
<dbReference type="PROSITE" id="PS00101">
    <property type="entry name" value="HEXAPEP_TRANSFERASES"/>
    <property type="match status" value="1"/>
</dbReference>
<dbReference type="CDD" id="cd03360">
    <property type="entry name" value="LbH_AT_putative"/>
    <property type="match status" value="1"/>
</dbReference>
<protein>
    <submittedName>
        <fullName evidence="5">Pilus assembly protein</fullName>
    </submittedName>
</protein>
<comment type="similarity">
    <text evidence="1">Belongs to the transferase hexapeptide repeat family.</text>
</comment>
<dbReference type="PANTHER" id="PTHR43300">
    <property type="entry name" value="ACETYLTRANSFERASE"/>
    <property type="match status" value="1"/>
</dbReference>
<name>A0ABQ6RN98_9GAMM</name>
<evidence type="ECO:0000256" key="1">
    <source>
        <dbReference type="ARBA" id="ARBA00007274"/>
    </source>
</evidence>
<dbReference type="InterPro" id="IPR001451">
    <property type="entry name" value="Hexapep"/>
</dbReference>
<dbReference type="InterPro" id="IPR020019">
    <property type="entry name" value="AcTrfase_PglD-like"/>
</dbReference>
<dbReference type="EMBL" id="SEUJ01000040">
    <property type="protein sequence ID" value="KAA1166120.1"/>
    <property type="molecule type" value="Genomic_DNA"/>
</dbReference>
<dbReference type="InterPro" id="IPR050179">
    <property type="entry name" value="Trans_hexapeptide_repeat"/>
</dbReference>
<dbReference type="Gene3D" id="3.40.50.20">
    <property type="match status" value="1"/>
</dbReference>
<keyword evidence="2" id="KW-0808">Transferase</keyword>
<evidence type="ECO:0000256" key="2">
    <source>
        <dbReference type="ARBA" id="ARBA00022679"/>
    </source>
</evidence>
<evidence type="ECO:0000256" key="3">
    <source>
        <dbReference type="ARBA" id="ARBA00022737"/>
    </source>
</evidence>
<keyword evidence="3" id="KW-0677">Repeat</keyword>
<dbReference type="InterPro" id="IPR011004">
    <property type="entry name" value="Trimer_LpxA-like_sf"/>
</dbReference>
<dbReference type="NCBIfam" id="TIGR03570">
    <property type="entry name" value="NeuD_NnaD"/>
    <property type="match status" value="1"/>
</dbReference>
<dbReference type="SUPFAM" id="SSF51161">
    <property type="entry name" value="Trimeric LpxA-like enzymes"/>
    <property type="match status" value="1"/>
</dbReference>
<dbReference type="InterPro" id="IPR018357">
    <property type="entry name" value="Hexapep_transf_CS"/>
</dbReference>
<evidence type="ECO:0000256" key="4">
    <source>
        <dbReference type="ARBA" id="ARBA00023315"/>
    </source>
</evidence>
<proteinExistence type="inferred from homology"/>
<dbReference type="Gene3D" id="2.160.10.10">
    <property type="entry name" value="Hexapeptide repeat proteins"/>
    <property type="match status" value="1"/>
</dbReference>
<sequence>MSSTNYLIIGGGGHAAALAEILIKQNKKIIGVVAPKITAGEIIFDYVEHYLNDDDVLNFNTKDIKLVNGIGSMPYKSLREIVFNRFKKLGYVFATVVSDSALVSDYSVLADGVQVMNNAVINIGSRVGENSIINTSVSVDHDCSIGEHTHLAPGTTLSGQVIIENNVHVATGANVINNITIGNNTIIGVGANITKSVLPNSIVYGARSVIKGLGIIHDN</sequence>
<organism evidence="5 6">
    <name type="scientific">Pseudoalteromonas fuliginea</name>
    <dbReference type="NCBI Taxonomy" id="1872678"/>
    <lineage>
        <taxon>Bacteria</taxon>
        <taxon>Pseudomonadati</taxon>
        <taxon>Pseudomonadota</taxon>
        <taxon>Gammaproteobacteria</taxon>
        <taxon>Alteromonadales</taxon>
        <taxon>Pseudoalteromonadaceae</taxon>
        <taxon>Pseudoalteromonas</taxon>
    </lineage>
</organism>
<dbReference type="PANTHER" id="PTHR43300:SF7">
    <property type="entry name" value="UDP-N-ACETYLBACILLOSAMINE N-ACETYLTRANSFERASE"/>
    <property type="match status" value="1"/>
</dbReference>
<dbReference type="Proteomes" id="UP000322915">
    <property type="component" value="Unassembled WGS sequence"/>
</dbReference>
<comment type="caution">
    <text evidence="5">The sequence shown here is derived from an EMBL/GenBank/DDBJ whole genome shotgun (WGS) entry which is preliminary data.</text>
</comment>